<dbReference type="PANTHER" id="PTHR47964">
    <property type="entry name" value="ATP-DEPENDENT DNA HELICASE HOMOLOG RECG, CHLOROPLASTIC"/>
    <property type="match status" value="1"/>
</dbReference>
<protein>
    <recommendedName>
        <fullName evidence="2 15">ATP-dependent DNA helicase RecG</fullName>
        <ecNumber evidence="13 15">5.6.2.4</ecNumber>
    </recommendedName>
</protein>
<keyword evidence="10 15" id="KW-0234">DNA repair</keyword>
<comment type="catalytic activity">
    <reaction evidence="12 15">
        <text>Couples ATP hydrolysis with the unwinding of duplex DNA by translocating in the 3'-5' direction.</text>
        <dbReference type="EC" id="5.6.2.4"/>
    </reaction>
</comment>
<keyword evidence="3 15" id="KW-0547">Nucleotide-binding</keyword>
<dbReference type="PANTHER" id="PTHR47964:SF1">
    <property type="entry name" value="ATP-DEPENDENT DNA HELICASE HOMOLOG RECG, CHLOROPLASTIC"/>
    <property type="match status" value="1"/>
</dbReference>
<dbReference type="PROSITE" id="PS51194">
    <property type="entry name" value="HELICASE_CTER"/>
    <property type="match status" value="1"/>
</dbReference>
<evidence type="ECO:0000256" key="12">
    <source>
        <dbReference type="ARBA" id="ARBA00034617"/>
    </source>
</evidence>
<proteinExistence type="inferred from homology"/>
<dbReference type="InterPro" id="IPR011545">
    <property type="entry name" value="DEAD/DEAH_box_helicase_dom"/>
</dbReference>
<reference evidence="18 19" key="1">
    <citation type="journal article" date="2015" name="Genome Announc.">
        <title>Expanding the biotechnology potential of lactobacilli through comparative genomics of 213 strains and associated genera.</title>
        <authorList>
            <person name="Sun Z."/>
            <person name="Harris H.M."/>
            <person name="McCann A."/>
            <person name="Guo C."/>
            <person name="Argimon S."/>
            <person name="Zhang W."/>
            <person name="Yang X."/>
            <person name="Jeffery I.B."/>
            <person name="Cooney J.C."/>
            <person name="Kagawa T.F."/>
            <person name="Liu W."/>
            <person name="Song Y."/>
            <person name="Salvetti E."/>
            <person name="Wrobel A."/>
            <person name="Rasinkangas P."/>
            <person name="Parkhill J."/>
            <person name="Rea M.C."/>
            <person name="O'Sullivan O."/>
            <person name="Ritari J."/>
            <person name="Douillard F.P."/>
            <person name="Paul Ross R."/>
            <person name="Yang R."/>
            <person name="Briner A.E."/>
            <person name="Felis G.E."/>
            <person name="de Vos W.M."/>
            <person name="Barrangou R."/>
            <person name="Klaenhammer T.R."/>
            <person name="Caufield P.W."/>
            <person name="Cui Y."/>
            <person name="Zhang H."/>
            <person name="O'Toole P.W."/>
        </authorList>
    </citation>
    <scope>NUCLEOTIDE SEQUENCE [LARGE SCALE GENOMIC DNA]</scope>
    <source>
        <strain evidence="18 19">DSM 20253</strain>
    </source>
</reference>
<dbReference type="NCBIfam" id="NF008168">
    <property type="entry name" value="PRK10917.2-2"/>
    <property type="match status" value="1"/>
</dbReference>
<dbReference type="STRING" id="1423796.FC24_GL000047"/>
<dbReference type="InterPro" id="IPR027417">
    <property type="entry name" value="P-loop_NTPase"/>
</dbReference>
<dbReference type="Pfam" id="PF00270">
    <property type="entry name" value="DEAD"/>
    <property type="match status" value="1"/>
</dbReference>
<dbReference type="InterPro" id="IPR047112">
    <property type="entry name" value="RecG/Mfd"/>
</dbReference>
<comment type="function">
    <text evidence="15">Plays a critical role in recombination and DNA repair. Helps process Holliday junction intermediates to mature products by catalyzing branch migration. Has replication fork regression activity, unwinds stalled or blocked replication forks to make a HJ that can be resolved. Has a DNA unwinding activity characteristic of a DNA helicase with 3'-5' polarity.</text>
</comment>
<dbReference type="GO" id="GO:0043138">
    <property type="term" value="F:3'-5' DNA helicase activity"/>
    <property type="evidence" value="ECO:0007669"/>
    <property type="project" value="UniProtKB-EC"/>
</dbReference>
<dbReference type="InterPro" id="IPR001650">
    <property type="entry name" value="Helicase_C-like"/>
</dbReference>
<feature type="domain" description="Helicase C-terminal" evidence="17">
    <location>
        <begin position="458"/>
        <end position="618"/>
    </location>
</feature>
<evidence type="ECO:0000256" key="13">
    <source>
        <dbReference type="ARBA" id="ARBA00034808"/>
    </source>
</evidence>
<dbReference type="AlphaFoldDB" id="A0A0R2D6X3"/>
<keyword evidence="9 15" id="KW-0233">DNA recombination</keyword>
<evidence type="ECO:0000256" key="7">
    <source>
        <dbReference type="ARBA" id="ARBA00022840"/>
    </source>
</evidence>
<keyword evidence="6 15" id="KW-0347">Helicase</keyword>
<evidence type="ECO:0000256" key="8">
    <source>
        <dbReference type="ARBA" id="ARBA00023125"/>
    </source>
</evidence>
<evidence type="ECO:0000256" key="10">
    <source>
        <dbReference type="ARBA" id="ARBA00023204"/>
    </source>
</evidence>
<evidence type="ECO:0000256" key="14">
    <source>
        <dbReference type="ARBA" id="ARBA00048988"/>
    </source>
</evidence>
<evidence type="ECO:0000256" key="1">
    <source>
        <dbReference type="ARBA" id="ARBA00007504"/>
    </source>
</evidence>
<dbReference type="Proteomes" id="UP000051638">
    <property type="component" value="Unassembled WGS sequence"/>
</dbReference>
<evidence type="ECO:0000259" key="17">
    <source>
        <dbReference type="PROSITE" id="PS51194"/>
    </source>
</evidence>
<dbReference type="InterPro" id="IPR014001">
    <property type="entry name" value="Helicase_ATP-bd"/>
</dbReference>
<evidence type="ECO:0000256" key="15">
    <source>
        <dbReference type="RuleBase" id="RU363016"/>
    </source>
</evidence>
<dbReference type="GO" id="GO:0006281">
    <property type="term" value="P:DNA repair"/>
    <property type="evidence" value="ECO:0007669"/>
    <property type="project" value="UniProtKB-UniRule"/>
</dbReference>
<dbReference type="PROSITE" id="PS51192">
    <property type="entry name" value="HELICASE_ATP_BIND_1"/>
    <property type="match status" value="1"/>
</dbReference>
<dbReference type="Pfam" id="PF19833">
    <property type="entry name" value="RecG_dom3_C"/>
    <property type="match status" value="1"/>
</dbReference>
<dbReference type="Pfam" id="PF17191">
    <property type="entry name" value="RecG_wedge"/>
    <property type="match status" value="1"/>
</dbReference>
<dbReference type="Pfam" id="PF00271">
    <property type="entry name" value="Helicase_C"/>
    <property type="match status" value="1"/>
</dbReference>
<dbReference type="GO" id="GO:0016887">
    <property type="term" value="F:ATP hydrolysis activity"/>
    <property type="evidence" value="ECO:0007669"/>
    <property type="project" value="RHEA"/>
</dbReference>
<dbReference type="EC" id="5.6.2.4" evidence="13 15"/>
<sequence length="687" mass="76931">MKGGDKMTTKHLTDPVTVLAGVGPKKEQALKELKIVTIDDLLHYFPFRYEDLKVKALNEINDQEKVTLKGVVIAPPIVSRFGRGRNRLNVRLLIDHAAIIVTFFNQPWLKDKFETGTEVAIYGKWDAKRKSLTGMKVLAVKNEASPQFASIYSASKRIRQTTLVKLIRAAYQAYATQITDVLPATLQQKYRLMSERAMIHGMHFPKTQTEAKAARRTAIFEEFFLFQMALQLLKKREQAPEQGVKVHYDNQQLRQFIQTLPFELTHAQKRVVNEICRDLKSPYHMNRLLQGDVGSGKTIVAAIVMYAAITAGYQVALMAPTEILAQQHYKNLQRVFADFDVKIGLLTGAVKGKTRKQLLADLAAGQIDMLIGTHALIQTGVDFANLGLAITDEQHRFGVNQRRILREKGYQPDILAMTATPIPRTLAITAFGEMDVSTIDELPAGRIPIKTSWIRSNQVPNALAFIQKELAQGRQAYIVTPLIEESESMDLKNAQAIFEKMQAAFTPTYQVGLLHGQMKNEEKEQTMQDFKANQFQVLVTTTVIEVGVDVPNAAAMLIFDADRFGLSQLHQLRGRIGRGHAASFCILVADPKNQNGIERMKTMVATTDGFQVAQKDLELRGPGDVLGEKQSGMPEFKVADPVADYRALEVAQIEAQQLVVSGAWQRPENHGLAVYLKQHAQNYQNLD</sequence>
<evidence type="ECO:0000256" key="5">
    <source>
        <dbReference type="ARBA" id="ARBA00022801"/>
    </source>
</evidence>
<dbReference type="Gene3D" id="3.40.50.300">
    <property type="entry name" value="P-loop containing nucleotide triphosphate hydrolases"/>
    <property type="match status" value="2"/>
</dbReference>
<keyword evidence="8" id="KW-0238">DNA-binding</keyword>
<dbReference type="GO" id="GO:0006310">
    <property type="term" value="P:DNA recombination"/>
    <property type="evidence" value="ECO:0007669"/>
    <property type="project" value="UniProtKB-UniRule"/>
</dbReference>
<dbReference type="CDD" id="cd17992">
    <property type="entry name" value="DEXHc_RecG"/>
    <property type="match status" value="1"/>
</dbReference>
<dbReference type="SUPFAM" id="SSF52540">
    <property type="entry name" value="P-loop containing nucleoside triphosphate hydrolases"/>
    <property type="match status" value="2"/>
</dbReference>
<evidence type="ECO:0000256" key="11">
    <source>
        <dbReference type="ARBA" id="ARBA00023235"/>
    </source>
</evidence>
<keyword evidence="19" id="KW-1185">Reference proteome</keyword>
<evidence type="ECO:0000256" key="3">
    <source>
        <dbReference type="ARBA" id="ARBA00022741"/>
    </source>
</evidence>
<dbReference type="InterPro" id="IPR045562">
    <property type="entry name" value="RecG_dom3_C"/>
</dbReference>
<dbReference type="NCBIfam" id="TIGR00643">
    <property type="entry name" value="recG"/>
    <property type="match status" value="1"/>
</dbReference>
<dbReference type="InterPro" id="IPR012340">
    <property type="entry name" value="NA-bd_OB-fold"/>
</dbReference>
<dbReference type="PATRIC" id="fig|1423796.3.peg.49"/>
<dbReference type="GO" id="GO:0003677">
    <property type="term" value="F:DNA binding"/>
    <property type="evidence" value="ECO:0007669"/>
    <property type="project" value="UniProtKB-KW"/>
</dbReference>
<evidence type="ECO:0000313" key="18">
    <source>
        <dbReference type="EMBL" id="KRM99504.1"/>
    </source>
</evidence>
<dbReference type="GO" id="GO:0005524">
    <property type="term" value="F:ATP binding"/>
    <property type="evidence" value="ECO:0007669"/>
    <property type="project" value="UniProtKB-KW"/>
</dbReference>
<dbReference type="Gene3D" id="2.40.50.140">
    <property type="entry name" value="Nucleic acid-binding proteins"/>
    <property type="match status" value="1"/>
</dbReference>
<keyword evidence="11" id="KW-0413">Isomerase</keyword>
<evidence type="ECO:0000256" key="2">
    <source>
        <dbReference type="ARBA" id="ARBA00017846"/>
    </source>
</evidence>
<dbReference type="InterPro" id="IPR004609">
    <property type="entry name" value="ATP-dep_DNA_helicase_RecG"/>
</dbReference>
<dbReference type="NCBIfam" id="NF008165">
    <property type="entry name" value="PRK10917.1-3"/>
    <property type="match status" value="1"/>
</dbReference>
<organism evidence="18 19">
    <name type="scientific">Loigolactobacillus rennini DSM 20253</name>
    <dbReference type="NCBI Taxonomy" id="1423796"/>
    <lineage>
        <taxon>Bacteria</taxon>
        <taxon>Bacillati</taxon>
        <taxon>Bacillota</taxon>
        <taxon>Bacilli</taxon>
        <taxon>Lactobacillales</taxon>
        <taxon>Lactobacillaceae</taxon>
        <taxon>Loigolactobacillus</taxon>
    </lineage>
</organism>
<keyword evidence="5 15" id="KW-0378">Hydrolase</keyword>
<keyword evidence="4 15" id="KW-0227">DNA damage</keyword>
<comment type="catalytic activity">
    <reaction evidence="14 15">
        <text>ATP + H2O = ADP + phosphate + H(+)</text>
        <dbReference type="Rhea" id="RHEA:13065"/>
        <dbReference type="ChEBI" id="CHEBI:15377"/>
        <dbReference type="ChEBI" id="CHEBI:15378"/>
        <dbReference type="ChEBI" id="CHEBI:30616"/>
        <dbReference type="ChEBI" id="CHEBI:43474"/>
        <dbReference type="ChEBI" id="CHEBI:456216"/>
        <dbReference type="EC" id="5.6.2.4"/>
    </reaction>
</comment>
<evidence type="ECO:0000313" key="19">
    <source>
        <dbReference type="Proteomes" id="UP000051638"/>
    </source>
</evidence>
<dbReference type="CDD" id="cd04488">
    <property type="entry name" value="RecG_wedge_OBF"/>
    <property type="match status" value="1"/>
</dbReference>
<feature type="domain" description="Helicase ATP-binding" evidence="16">
    <location>
        <begin position="278"/>
        <end position="439"/>
    </location>
</feature>
<dbReference type="SMART" id="SM00490">
    <property type="entry name" value="HELICc"/>
    <property type="match status" value="1"/>
</dbReference>
<comment type="caution">
    <text evidence="18">The sequence shown here is derived from an EMBL/GenBank/DDBJ whole genome shotgun (WGS) entry which is preliminary data.</text>
</comment>
<dbReference type="SUPFAM" id="SSF50249">
    <property type="entry name" value="Nucleic acid-binding proteins"/>
    <property type="match status" value="1"/>
</dbReference>
<evidence type="ECO:0000256" key="9">
    <source>
        <dbReference type="ARBA" id="ARBA00023172"/>
    </source>
</evidence>
<keyword evidence="7 15" id="KW-0067">ATP-binding</keyword>
<evidence type="ECO:0000259" key="16">
    <source>
        <dbReference type="PROSITE" id="PS51192"/>
    </source>
</evidence>
<comment type="similarity">
    <text evidence="1 15">Belongs to the helicase family. RecG subfamily.</text>
</comment>
<gene>
    <name evidence="18" type="ORF">FC24_GL000047</name>
</gene>
<accession>A0A0R2D6X3</accession>
<dbReference type="SMART" id="SM00487">
    <property type="entry name" value="DEXDc"/>
    <property type="match status" value="1"/>
</dbReference>
<dbReference type="EMBL" id="AYYI01000010">
    <property type="protein sequence ID" value="KRM99504.1"/>
    <property type="molecule type" value="Genomic_DNA"/>
</dbReference>
<evidence type="ECO:0000256" key="4">
    <source>
        <dbReference type="ARBA" id="ARBA00022763"/>
    </source>
</evidence>
<dbReference type="InterPro" id="IPR033454">
    <property type="entry name" value="RecG_wedge"/>
</dbReference>
<name>A0A0R2D6X3_9LACO</name>
<evidence type="ECO:0000256" key="6">
    <source>
        <dbReference type="ARBA" id="ARBA00022806"/>
    </source>
</evidence>